<reference evidence="1" key="1">
    <citation type="submission" date="2020-04" db="EMBL/GenBank/DDBJ databases">
        <title>Deep metagenomics examines the oral microbiome during advanced dental caries in children, revealing novel taxa and co-occurrences with host molecules.</title>
        <authorList>
            <person name="Baker J.L."/>
            <person name="Morton J.T."/>
            <person name="Dinis M."/>
            <person name="Alvarez R."/>
            <person name="Tran N.C."/>
            <person name="Knight R."/>
            <person name="Edlund A."/>
        </authorList>
    </citation>
    <scope>NUCLEOTIDE SEQUENCE</scope>
    <source>
        <strain evidence="1">JCVI_32_bin.14</strain>
    </source>
</reference>
<organism evidence="1 2">
    <name type="scientific">Dialister invisus</name>
    <dbReference type="NCBI Taxonomy" id="218538"/>
    <lineage>
        <taxon>Bacteria</taxon>
        <taxon>Bacillati</taxon>
        <taxon>Bacillota</taxon>
        <taxon>Negativicutes</taxon>
        <taxon>Veillonellales</taxon>
        <taxon>Veillonellaceae</taxon>
        <taxon>Dialister</taxon>
    </lineage>
</organism>
<dbReference type="Proteomes" id="UP000757890">
    <property type="component" value="Unassembled WGS sequence"/>
</dbReference>
<evidence type="ECO:0000313" key="2">
    <source>
        <dbReference type="Proteomes" id="UP000757890"/>
    </source>
</evidence>
<evidence type="ECO:0000313" key="1">
    <source>
        <dbReference type="EMBL" id="MBF1129665.1"/>
    </source>
</evidence>
<gene>
    <name evidence="1" type="ORF">HXL70_06430</name>
</gene>
<proteinExistence type="predicted"/>
<comment type="caution">
    <text evidence="1">The sequence shown here is derived from an EMBL/GenBank/DDBJ whole genome shotgun (WGS) entry which is preliminary data.</text>
</comment>
<dbReference type="AlphaFoldDB" id="A0A930B8W4"/>
<protein>
    <submittedName>
        <fullName evidence="1">Uncharacterized protein</fullName>
    </submittedName>
</protein>
<name>A0A930B8W4_9FIRM</name>
<sequence length="231" mass="26208">MNRKYSLLLVLITAIFELAFLVWTRADYRSTLLDGEEYEVPATIEFQGDFYDRNYIAVNVPITETKWEGEREPETGETIYLVIRKGQKGALILDHAQPAQPSGSYIKTRALRIMDGTVYFNFPADRMYMAPEQLKKLSVVELSERVQVPEDNGKTKTAMKNEITALVRVKDGRAAISRVLANGGPVEQIFTTVGKNLSVKYATSKDEKDQYNEKRFFTAADMDKNGKESDN</sequence>
<dbReference type="EMBL" id="JABZMK010000042">
    <property type="protein sequence ID" value="MBF1129665.1"/>
    <property type="molecule type" value="Genomic_DNA"/>
</dbReference>
<accession>A0A930B8W4</accession>